<comment type="caution">
    <text evidence="1">The sequence shown here is derived from an EMBL/GenBank/DDBJ whole genome shotgun (WGS) entry which is preliminary data.</text>
</comment>
<sequence length="45" mass="5116">MTDDVSYDGDVYLQKDKLGYITVDIPQPTSIDTQFFDGGRLRMSL</sequence>
<dbReference type="EMBL" id="QJKJ01003302">
    <property type="protein sequence ID" value="RDX99121.1"/>
    <property type="molecule type" value="Genomic_DNA"/>
</dbReference>
<protein>
    <submittedName>
        <fullName evidence="1">Uncharacterized protein</fullName>
    </submittedName>
</protein>
<evidence type="ECO:0000313" key="1">
    <source>
        <dbReference type="EMBL" id="RDX99121.1"/>
    </source>
</evidence>
<feature type="non-terminal residue" evidence="1">
    <location>
        <position position="45"/>
    </location>
</feature>
<evidence type="ECO:0000313" key="2">
    <source>
        <dbReference type="Proteomes" id="UP000257109"/>
    </source>
</evidence>
<name>A0A371H8J0_MUCPR</name>
<keyword evidence="2" id="KW-1185">Reference proteome</keyword>
<organism evidence="1 2">
    <name type="scientific">Mucuna pruriens</name>
    <name type="common">Velvet bean</name>
    <name type="synonym">Dolichos pruriens</name>
    <dbReference type="NCBI Taxonomy" id="157652"/>
    <lineage>
        <taxon>Eukaryota</taxon>
        <taxon>Viridiplantae</taxon>
        <taxon>Streptophyta</taxon>
        <taxon>Embryophyta</taxon>
        <taxon>Tracheophyta</taxon>
        <taxon>Spermatophyta</taxon>
        <taxon>Magnoliopsida</taxon>
        <taxon>eudicotyledons</taxon>
        <taxon>Gunneridae</taxon>
        <taxon>Pentapetalae</taxon>
        <taxon>rosids</taxon>
        <taxon>fabids</taxon>
        <taxon>Fabales</taxon>
        <taxon>Fabaceae</taxon>
        <taxon>Papilionoideae</taxon>
        <taxon>50 kb inversion clade</taxon>
        <taxon>NPAAA clade</taxon>
        <taxon>indigoferoid/millettioid clade</taxon>
        <taxon>Phaseoleae</taxon>
        <taxon>Mucuna</taxon>
    </lineage>
</organism>
<proteinExistence type="predicted"/>
<reference evidence="1" key="1">
    <citation type="submission" date="2018-05" db="EMBL/GenBank/DDBJ databases">
        <title>Draft genome of Mucuna pruriens seed.</title>
        <authorList>
            <person name="Nnadi N.E."/>
            <person name="Vos R."/>
            <person name="Hasami M.H."/>
            <person name="Devisetty U.K."/>
            <person name="Aguiy J.C."/>
        </authorList>
    </citation>
    <scope>NUCLEOTIDE SEQUENCE [LARGE SCALE GENOMIC DNA]</scope>
    <source>
        <strain evidence="1">JCA_2017</strain>
    </source>
</reference>
<dbReference type="AlphaFoldDB" id="A0A371H8J0"/>
<gene>
    <name evidence="1" type="ORF">CR513_17882</name>
</gene>
<accession>A0A371H8J0</accession>
<dbReference type="Proteomes" id="UP000257109">
    <property type="component" value="Unassembled WGS sequence"/>
</dbReference>